<feature type="region of interest" description="Disordered" evidence="1">
    <location>
        <begin position="240"/>
        <end position="261"/>
    </location>
</feature>
<feature type="compositionally biased region" description="Low complexity" evidence="1">
    <location>
        <begin position="243"/>
        <end position="258"/>
    </location>
</feature>
<dbReference type="AlphaFoldDB" id="R9P6F0"/>
<gene>
    <name evidence="4" type="ORF">PHSY_004572</name>
</gene>
<organism evidence="4 5">
    <name type="scientific">Pseudozyma hubeiensis (strain SY62)</name>
    <name type="common">Yeast</name>
    <dbReference type="NCBI Taxonomy" id="1305764"/>
    <lineage>
        <taxon>Eukaryota</taxon>
        <taxon>Fungi</taxon>
        <taxon>Dikarya</taxon>
        <taxon>Basidiomycota</taxon>
        <taxon>Ustilaginomycotina</taxon>
        <taxon>Ustilaginomycetes</taxon>
        <taxon>Ustilaginales</taxon>
        <taxon>Ustilaginaceae</taxon>
        <taxon>Pseudozyma</taxon>
    </lineage>
</organism>
<feature type="signal peptide" evidence="2">
    <location>
        <begin position="1"/>
        <end position="17"/>
    </location>
</feature>
<name>R9P6F0_PSEHS</name>
<dbReference type="GeneID" id="24109854"/>
<evidence type="ECO:0000256" key="2">
    <source>
        <dbReference type="SAM" id="SignalP"/>
    </source>
</evidence>
<evidence type="ECO:0000259" key="3">
    <source>
        <dbReference type="Pfam" id="PF01693"/>
    </source>
</evidence>
<feature type="domain" description="Ribonuclease H1 N-terminal" evidence="3">
    <location>
        <begin position="298"/>
        <end position="340"/>
    </location>
</feature>
<dbReference type="HOGENOM" id="CLU_411687_0_0_1"/>
<evidence type="ECO:0000256" key="1">
    <source>
        <dbReference type="SAM" id="MobiDB-lite"/>
    </source>
</evidence>
<feature type="compositionally biased region" description="Low complexity" evidence="1">
    <location>
        <begin position="101"/>
        <end position="119"/>
    </location>
</feature>
<sequence>MITVSFLSISVINVGLAVSRTCNDRRRAFWKRTVVSRVKLKSHVGPPGSSASHPTAKFACSTMGERTSSLFAKLTLKSKRQLAATPSNAAAAAAASSSSSSVRSACSPVTTPETESPTSFSGQVDYGLGYSSIHHERSPSYNGKRSSRANLPRPIEFDRYAYSEPNPAYPQSPRLTHTRSRSRSEKLSLVHPEEDPLFVEIVDGAAPTPTIQSTVRAQFRAGTLPPGYAAVDLARPQSPFAISRSGSQSHSRSPPARIAPRRCHSAADRDGVHGLRSVPVVPLAQSAAQLDETPISSYYVVARGWKKGIYTAKEDAERQIRNFPGPLIQQFHDRAAAESFLDNPDRPAMQPSSFDESDEEFVERTRIFKGLDPSSDLAKRRSISMSAERRQAQRMSRLLIATHSPLRGHSSTFAAAAAAVNSPPLSLHSMFSDTAPISPIEELGGGFGSMANGMTLLPVTHLASAMTFYAHILDFICVSHEPGLQAVMSSPAATVCLRTIPPSSPSSNEPDLHNNSNASTGSAPFANGRTAPPTISRMHSDRTNLALPPTPESPSLSSKDPEPLDLPPGSIPLSQANSVWSAATVLIEHDGALEAMHSRLTAKLNQWRTEHGQDAQCTQRPAHSAKLLGGVRQTSWDAQELHLCDLDGHRIIYTTPLSRGSPDKSLF</sequence>
<dbReference type="EMBL" id="DF238808">
    <property type="protein sequence ID" value="GAC96988.1"/>
    <property type="molecule type" value="Genomic_DNA"/>
</dbReference>
<dbReference type="Proteomes" id="UP000014071">
    <property type="component" value="Unassembled WGS sequence"/>
</dbReference>
<feature type="region of interest" description="Disordered" evidence="1">
    <location>
        <begin position="500"/>
        <end position="570"/>
    </location>
</feature>
<dbReference type="OrthoDB" id="2555129at2759"/>
<feature type="chain" id="PRO_5004487741" evidence="2">
    <location>
        <begin position="18"/>
        <end position="667"/>
    </location>
</feature>
<evidence type="ECO:0000313" key="4">
    <source>
        <dbReference type="EMBL" id="GAC96988.1"/>
    </source>
</evidence>
<dbReference type="Pfam" id="PF01693">
    <property type="entry name" value="Cauli_VI"/>
    <property type="match status" value="1"/>
</dbReference>
<feature type="compositionally biased region" description="Polar residues" evidence="1">
    <location>
        <begin position="505"/>
        <end position="522"/>
    </location>
</feature>
<dbReference type="SUPFAM" id="SSF55658">
    <property type="entry name" value="L9 N-domain-like"/>
    <property type="match status" value="1"/>
</dbReference>
<dbReference type="InterPro" id="IPR009027">
    <property type="entry name" value="Ribosomal_bL9/RNase_H1_N"/>
</dbReference>
<keyword evidence="5" id="KW-1185">Reference proteome</keyword>
<dbReference type="RefSeq" id="XP_012190575.1">
    <property type="nucleotide sequence ID" value="XM_012335185.1"/>
</dbReference>
<dbReference type="InterPro" id="IPR011320">
    <property type="entry name" value="RNase_H1_N"/>
</dbReference>
<accession>R9P6F0</accession>
<reference evidence="5" key="1">
    <citation type="journal article" date="2013" name="Genome Announc.">
        <title>Draft genome sequence of the basidiomycetous yeast-like fungus Pseudozyma hubeiensis SY62, which produces an abundant amount of the biosurfactant mannosylerythritol lipids.</title>
        <authorList>
            <person name="Konishi M."/>
            <person name="Hatada Y."/>
            <person name="Horiuchi J."/>
        </authorList>
    </citation>
    <scope>NUCLEOTIDE SEQUENCE [LARGE SCALE GENOMIC DNA]</scope>
    <source>
        <strain evidence="5">SY62</strain>
    </source>
</reference>
<keyword evidence="2" id="KW-0732">Signal</keyword>
<proteinExistence type="predicted"/>
<dbReference type="InterPro" id="IPR037056">
    <property type="entry name" value="RNase_H1_N_sf"/>
</dbReference>
<feature type="region of interest" description="Disordered" evidence="1">
    <location>
        <begin position="160"/>
        <end position="189"/>
    </location>
</feature>
<dbReference type="Gene3D" id="3.40.970.10">
    <property type="entry name" value="Ribonuclease H1, N-terminal domain"/>
    <property type="match status" value="1"/>
</dbReference>
<protein>
    <submittedName>
        <fullName evidence="4">RNase H domain-containing protein</fullName>
    </submittedName>
</protein>
<feature type="region of interest" description="Disordered" evidence="1">
    <location>
        <begin position="101"/>
        <end position="121"/>
    </location>
</feature>
<evidence type="ECO:0000313" key="5">
    <source>
        <dbReference type="Proteomes" id="UP000014071"/>
    </source>
</evidence>
<dbReference type="eggNOG" id="ENOG502RDHZ">
    <property type="taxonomic scope" value="Eukaryota"/>
</dbReference>